<proteinExistence type="predicted"/>
<dbReference type="AlphaFoldDB" id="A0A8B9PWQ0"/>
<keyword evidence="2" id="KW-1185">Reference proteome</keyword>
<accession>A0A8B9PWQ0</accession>
<reference evidence="1" key="1">
    <citation type="submission" date="2025-08" db="UniProtKB">
        <authorList>
            <consortium name="Ensembl"/>
        </authorList>
    </citation>
    <scope>IDENTIFICATION</scope>
</reference>
<reference evidence="1" key="2">
    <citation type="submission" date="2025-09" db="UniProtKB">
        <authorList>
            <consortium name="Ensembl"/>
        </authorList>
    </citation>
    <scope>IDENTIFICATION</scope>
</reference>
<organism evidence="1 2">
    <name type="scientific">Apteryx owenii</name>
    <name type="common">Little spotted kiwi</name>
    <dbReference type="NCBI Taxonomy" id="8824"/>
    <lineage>
        <taxon>Eukaryota</taxon>
        <taxon>Metazoa</taxon>
        <taxon>Chordata</taxon>
        <taxon>Craniata</taxon>
        <taxon>Vertebrata</taxon>
        <taxon>Euteleostomi</taxon>
        <taxon>Archelosauria</taxon>
        <taxon>Archosauria</taxon>
        <taxon>Dinosauria</taxon>
        <taxon>Saurischia</taxon>
        <taxon>Theropoda</taxon>
        <taxon>Coelurosauria</taxon>
        <taxon>Aves</taxon>
        <taxon>Palaeognathae</taxon>
        <taxon>Apterygiformes</taxon>
        <taxon>Apterygidae</taxon>
        <taxon>Apteryx</taxon>
    </lineage>
</organism>
<dbReference type="Ensembl" id="ENSAOWT00000020177.1">
    <property type="protein sequence ID" value="ENSAOWP00000017785.1"/>
    <property type="gene ID" value="ENSAOWG00000012140.1"/>
</dbReference>
<evidence type="ECO:0000313" key="2">
    <source>
        <dbReference type="Proteomes" id="UP000694424"/>
    </source>
</evidence>
<dbReference type="Proteomes" id="UP000694424">
    <property type="component" value="Unplaced"/>
</dbReference>
<protein>
    <submittedName>
        <fullName evidence="1">Uncharacterized protein</fullName>
    </submittedName>
</protein>
<evidence type="ECO:0000313" key="1">
    <source>
        <dbReference type="Ensembl" id="ENSAOWP00000017785.1"/>
    </source>
</evidence>
<name>A0A8B9PWQ0_APTOW</name>
<sequence length="174" mass="19792">MTEDHGLGNGDSAIDITESLELFVSVIAQNVVLLNSVQCFLLSLQFDNKHLAVSGEHSSLPLNADALILMALGRYHHVSLIQDKHFDLLGIYEFQFGTPVQHSARCANYNLLGDLLTPLHFSRWYFTILTFIASDSIRKFQLWIKLSHLLNHFSRLKCQLIRWGKAQTLKGQRD</sequence>